<dbReference type="Proteomes" id="UP001620460">
    <property type="component" value="Unassembled WGS sequence"/>
</dbReference>
<dbReference type="EMBL" id="JADIKM010000002">
    <property type="protein sequence ID" value="MFK2904228.1"/>
    <property type="molecule type" value="Genomic_DNA"/>
</dbReference>
<dbReference type="RefSeq" id="WP_404632506.1">
    <property type="nucleotide sequence ID" value="NZ_JADIKM010000002.1"/>
</dbReference>
<reference evidence="3 4" key="1">
    <citation type="submission" date="2020-10" db="EMBL/GenBank/DDBJ databases">
        <title>Phylogeny of dyella-like bacteria.</title>
        <authorList>
            <person name="Fu J."/>
        </authorList>
    </citation>
    <scope>NUCLEOTIDE SEQUENCE [LARGE SCALE GENOMIC DNA]</scope>
    <source>
        <strain evidence="3 4">Gsoil3046</strain>
    </source>
</reference>
<sequence>MHRTLRWMLCALLPAAFAGCAAPATRAAPPPDLRVMTFNVRTPSADGVNVWENRRDLFVRTVRDADPDVFGTQELHKRQGDYVVAKLPHYAWFGEGRRGGEGDEHMGVFYRTDRLKVITSGNFWLSDTPDVPGSISWGHPFPRMVTWALFERKVDGRRFYFFNTHLPYRDEDEPARSKGAREILARLQALPADVPIVLTGDFNTVPTSEAHALLTGLLTDARTSAPEQAGPDNTFHNFTGTPTERIDWILTRGFTALRADTITVHEGAVYPSDHFPVLAVLRWNAPAADAP</sequence>
<gene>
    <name evidence="3" type="ORF">ISP17_09635</name>
</gene>
<accession>A0ABW8JSU9</accession>
<keyword evidence="3" id="KW-0378">Hydrolase</keyword>
<evidence type="ECO:0000313" key="3">
    <source>
        <dbReference type="EMBL" id="MFK2904228.1"/>
    </source>
</evidence>
<dbReference type="CDD" id="cd09083">
    <property type="entry name" value="EEP-1"/>
    <property type="match status" value="1"/>
</dbReference>
<keyword evidence="3" id="KW-0540">Nuclease</keyword>
<proteinExistence type="predicted"/>
<feature type="domain" description="Endonuclease/exonuclease/phosphatase" evidence="2">
    <location>
        <begin position="36"/>
        <end position="274"/>
    </location>
</feature>
<keyword evidence="1" id="KW-0732">Signal</keyword>
<comment type="caution">
    <text evidence="3">The sequence shown here is derived from an EMBL/GenBank/DDBJ whole genome shotgun (WGS) entry which is preliminary data.</text>
</comment>
<dbReference type="InterPro" id="IPR036691">
    <property type="entry name" value="Endo/exonu/phosph_ase_sf"/>
</dbReference>
<dbReference type="PROSITE" id="PS51257">
    <property type="entry name" value="PROKAR_LIPOPROTEIN"/>
    <property type="match status" value="1"/>
</dbReference>
<name>A0ABW8JSU9_9GAMM</name>
<keyword evidence="3" id="KW-0255">Endonuclease</keyword>
<feature type="signal peptide" evidence="1">
    <location>
        <begin position="1"/>
        <end position="27"/>
    </location>
</feature>
<evidence type="ECO:0000256" key="1">
    <source>
        <dbReference type="SAM" id="SignalP"/>
    </source>
</evidence>
<dbReference type="PANTHER" id="PTHR12121:SF36">
    <property type="entry name" value="ENDONUCLEASE_EXONUCLEASE_PHOSPHATASE DOMAIN-CONTAINING PROTEIN"/>
    <property type="match status" value="1"/>
</dbReference>
<dbReference type="GO" id="GO:0004519">
    <property type="term" value="F:endonuclease activity"/>
    <property type="evidence" value="ECO:0007669"/>
    <property type="project" value="UniProtKB-KW"/>
</dbReference>
<protein>
    <submittedName>
        <fullName evidence="3">Endonuclease/exonuclease/phosphatase family protein</fullName>
    </submittedName>
</protein>
<dbReference type="PANTHER" id="PTHR12121">
    <property type="entry name" value="CARBON CATABOLITE REPRESSOR PROTEIN 4"/>
    <property type="match status" value="1"/>
</dbReference>
<organism evidence="3 4">
    <name type="scientific">Dyella ginsengisoli</name>
    <dbReference type="NCBI Taxonomy" id="363848"/>
    <lineage>
        <taxon>Bacteria</taxon>
        <taxon>Pseudomonadati</taxon>
        <taxon>Pseudomonadota</taxon>
        <taxon>Gammaproteobacteria</taxon>
        <taxon>Lysobacterales</taxon>
        <taxon>Rhodanobacteraceae</taxon>
        <taxon>Dyella</taxon>
    </lineage>
</organism>
<dbReference type="InterPro" id="IPR050410">
    <property type="entry name" value="CCR4/nocturin_mRNA_transcr"/>
</dbReference>
<dbReference type="Pfam" id="PF03372">
    <property type="entry name" value="Exo_endo_phos"/>
    <property type="match status" value="1"/>
</dbReference>
<evidence type="ECO:0000313" key="4">
    <source>
        <dbReference type="Proteomes" id="UP001620460"/>
    </source>
</evidence>
<evidence type="ECO:0000259" key="2">
    <source>
        <dbReference type="Pfam" id="PF03372"/>
    </source>
</evidence>
<feature type="chain" id="PRO_5047307084" evidence="1">
    <location>
        <begin position="28"/>
        <end position="291"/>
    </location>
</feature>
<dbReference type="SUPFAM" id="SSF56219">
    <property type="entry name" value="DNase I-like"/>
    <property type="match status" value="1"/>
</dbReference>
<dbReference type="InterPro" id="IPR005135">
    <property type="entry name" value="Endo/exonuclease/phosphatase"/>
</dbReference>
<keyword evidence="4" id="KW-1185">Reference proteome</keyword>
<dbReference type="Gene3D" id="3.60.10.10">
    <property type="entry name" value="Endonuclease/exonuclease/phosphatase"/>
    <property type="match status" value="1"/>
</dbReference>